<feature type="region of interest" description="Disordered" evidence="3">
    <location>
        <begin position="691"/>
        <end position="721"/>
    </location>
</feature>
<evidence type="ECO:0000256" key="1">
    <source>
        <dbReference type="ARBA" id="ARBA00022729"/>
    </source>
</evidence>
<dbReference type="SMART" id="SM00560">
    <property type="entry name" value="LamGL"/>
    <property type="match status" value="3"/>
</dbReference>
<protein>
    <submittedName>
        <fullName evidence="5">LamG-like jellyroll fold domain-containing protein</fullName>
    </submittedName>
</protein>
<dbReference type="EMBL" id="JBHXPM010000077">
    <property type="protein sequence ID" value="MFD3961991.1"/>
    <property type="molecule type" value="Genomic_DNA"/>
</dbReference>
<evidence type="ECO:0000256" key="3">
    <source>
        <dbReference type="SAM" id="MobiDB-lite"/>
    </source>
</evidence>
<evidence type="ECO:0000313" key="6">
    <source>
        <dbReference type="Proteomes" id="UP001598300"/>
    </source>
</evidence>
<feature type="region of interest" description="Disordered" evidence="3">
    <location>
        <begin position="195"/>
        <end position="240"/>
    </location>
</feature>
<dbReference type="InterPro" id="IPR013320">
    <property type="entry name" value="ConA-like_dom_sf"/>
</dbReference>
<feature type="compositionally biased region" description="Polar residues" evidence="3">
    <location>
        <begin position="9"/>
        <end position="19"/>
    </location>
</feature>
<feature type="domain" description="LamG-like jellyroll fold" evidence="4">
    <location>
        <begin position="970"/>
        <end position="1113"/>
    </location>
</feature>
<keyword evidence="2" id="KW-1015">Disulfide bond</keyword>
<evidence type="ECO:0000259" key="4">
    <source>
        <dbReference type="SMART" id="SM00560"/>
    </source>
</evidence>
<feature type="domain" description="LamG-like jellyroll fold" evidence="4">
    <location>
        <begin position="1190"/>
        <end position="1357"/>
    </location>
</feature>
<gene>
    <name evidence="5" type="ORF">ACFWR3_38645</name>
</gene>
<comment type="caution">
    <text evidence="5">The sequence shown here is derived from an EMBL/GenBank/DDBJ whole genome shotgun (WGS) entry which is preliminary data.</text>
</comment>
<proteinExistence type="predicted"/>
<feature type="domain" description="LamG-like jellyroll fold" evidence="4">
    <location>
        <begin position="745"/>
        <end position="887"/>
    </location>
</feature>
<evidence type="ECO:0000256" key="2">
    <source>
        <dbReference type="ARBA" id="ARBA00023157"/>
    </source>
</evidence>
<dbReference type="RefSeq" id="WP_244210454.1">
    <property type="nucleotide sequence ID" value="NZ_JBHVRE010000066.1"/>
</dbReference>
<dbReference type="SUPFAM" id="SSF49899">
    <property type="entry name" value="Concanavalin A-like lectins/glucanases"/>
    <property type="match status" value="3"/>
</dbReference>
<reference evidence="5 6" key="1">
    <citation type="submission" date="2024-09" db="EMBL/GenBank/DDBJ databases">
        <title>The Natural Products Discovery Center: Release of the First 8490 Sequenced Strains for Exploring Actinobacteria Biosynthetic Diversity.</title>
        <authorList>
            <person name="Kalkreuter E."/>
            <person name="Kautsar S.A."/>
            <person name="Yang D."/>
            <person name="Bader C.D."/>
            <person name="Teijaro C.N."/>
            <person name="Fluegel L."/>
            <person name="Davis C.M."/>
            <person name="Simpson J.R."/>
            <person name="Lauterbach L."/>
            <person name="Steele A.D."/>
            <person name="Gui C."/>
            <person name="Meng S."/>
            <person name="Li G."/>
            <person name="Viehrig K."/>
            <person name="Ye F."/>
            <person name="Su P."/>
            <person name="Kiefer A.F."/>
            <person name="Nichols A."/>
            <person name="Cepeda A.J."/>
            <person name="Yan W."/>
            <person name="Fan B."/>
            <person name="Jiang Y."/>
            <person name="Adhikari A."/>
            <person name="Zheng C.-J."/>
            <person name="Schuster L."/>
            <person name="Cowan T.M."/>
            <person name="Smanski M.J."/>
            <person name="Chevrette M.G."/>
            <person name="De Carvalho L.P.S."/>
            <person name="Shen B."/>
        </authorList>
    </citation>
    <scope>NUCLEOTIDE SEQUENCE [LARGE SCALE GENOMIC DNA]</scope>
    <source>
        <strain evidence="5 6">NPDC058584</strain>
    </source>
</reference>
<evidence type="ECO:0000313" key="5">
    <source>
        <dbReference type="EMBL" id="MFD3961991.1"/>
    </source>
</evidence>
<keyword evidence="1" id="KW-0732">Signal</keyword>
<keyword evidence="6" id="KW-1185">Reference proteome</keyword>
<feature type="compositionally biased region" description="Low complexity" evidence="3">
    <location>
        <begin position="706"/>
        <end position="721"/>
    </location>
</feature>
<dbReference type="Gene3D" id="2.60.120.200">
    <property type="match status" value="3"/>
</dbReference>
<feature type="compositionally biased region" description="Low complexity" evidence="3">
    <location>
        <begin position="206"/>
        <end position="224"/>
    </location>
</feature>
<organism evidence="5 6">
    <name type="scientific">Streptomyces bacillaris</name>
    <dbReference type="NCBI Taxonomy" id="68179"/>
    <lineage>
        <taxon>Bacteria</taxon>
        <taxon>Bacillati</taxon>
        <taxon>Actinomycetota</taxon>
        <taxon>Actinomycetes</taxon>
        <taxon>Kitasatosporales</taxon>
        <taxon>Streptomycetaceae</taxon>
        <taxon>Streptomyces</taxon>
    </lineage>
</organism>
<sequence>MSLDAAQATAKQTGKSVEVTSLRGESSEVFATPEGNLEAREYLRPVRARVKGVWQPVETDLVRAADGSVTPKVATVDLAFSGGGDTPLVRMRKAGRELALSWPEKLPVPETDGPRATYRNVLPDVDLRMEAQEDGFTQLLVVRSAEAAANEKLSELRLKLAADGMEVRETSGGGLEAVDEGAKGAVFEAPRPMMWDSSTAAGKPDGASARSAPAPRGAVAAAPGSEDEAAPTQSGKLAPVGVTLPAGGEELVLTPDTDVLRGEDTTYPVFIDPQWYSPKASAWTMASKYWASSPQWKFNGESDAGMGYCNWNYCQPHDTKRLLYRLPTSKFAGKSILSAEFVVRNTWSASCTAKGVELWRTKDISSSTTWNSQNASGFWIKQLGSRSFAHGYTGCAAKDAEFDVKSAVQEAANGKWSTMTFGLRAASESDGLGWKRFSDKAFLRVKYNRPPAQLKMSQLSMEYGGVCKRPGSAPRVRTLGKINMNGVTDPDGDNVAVQVQALWDAGDGKGLIARWKPALTSYKKSGSGFTLSLPTTIPQNKTVHWHVRSYDGAQYSPWSSAGDPTACYFVYDKTVPAAPTIASPEYPASQPDDPNDPWLDGVGQYGTFTFKSSSSDVTRYRYGINSDPTSARQLTTTGGAAQSVPFLPSKPGLNFITAQAFDAAGNGSEIRTYQFRVKAGQPERATWQLDEEAGATEAQGSTPPRTLTLNGGATTGAEGTKGTALELNGTDAYASSDLSVVDTTRGFTVSAWVKLSKMPNSAAIVAAQPGNHSPSFELYYSASLDRWVFNQYETDTPNAKIIRAMAAQPGGVSANTWTHLTGSYDGVAKQLRLYVNRQLVGETALPNAWNGRRGLQIGAGTYSGVTKAFFPGAVDEVQIFDKVITQGEVNKLYAHQPVGDPGRPAVAVFPLDEEAGATEIRGHGGVLPAKYNGGVTTGVPGMAGKAAQFNGTTGYAKIGQTTGPHVNTSRSFTVSAWAKLNTAKPKSAAIIASQTGSFAPGFELYYSATYDRWAFNQYSADTADAKPVRAMQPDGTTARAGEWAHLTGVHDTVAKTLTLYVNGQKAQSVTLDKAFYADQSMLIGAGASAQTIRNFFPGTIDDVRLFARPVSAEEVQQMFRQRPLIKSRWNFEGTTAGTPTTTPDSSEEKNPLSLYGAAELGMGWIDNNALQLNGTNAYAATAKMPVDTGSSFTMTAWAQAAALPEHDMAVLSAGGANRSALEVRYHPDPKDPEGLGSWQLTVADKDNAAAGVKQLGNTEFTDVRDWNHIAVVYDGFAKEASLYVNGVLQEVACDDADGDGNADESGCQDLIAWADDVLTFKATGALQVGRAQGDSPGGYFAGSIDDVWTFQGALSENQIVKLSGSWFDIPTEVPGD</sequence>
<dbReference type="PANTHER" id="PTHR46943">
    <property type="entry name" value="PENTRAXIN-RELATED PROTEIN PTX3"/>
    <property type="match status" value="1"/>
</dbReference>
<feature type="compositionally biased region" description="Low complexity" evidence="3">
    <location>
        <begin position="1133"/>
        <end position="1143"/>
    </location>
</feature>
<dbReference type="Pfam" id="PF13385">
    <property type="entry name" value="Laminin_G_3"/>
    <property type="match status" value="3"/>
</dbReference>
<feature type="region of interest" description="Disordered" evidence="3">
    <location>
        <begin position="1"/>
        <end position="22"/>
    </location>
</feature>
<accession>A0ABW6E7C2</accession>
<dbReference type="PANTHER" id="PTHR46943:SF1">
    <property type="entry name" value="PENTRAXIN-RELATED PROTEIN PTX3"/>
    <property type="match status" value="1"/>
</dbReference>
<feature type="region of interest" description="Disordered" evidence="3">
    <location>
        <begin position="1131"/>
        <end position="1150"/>
    </location>
</feature>
<dbReference type="InterPro" id="IPR042837">
    <property type="entry name" value="PTX3"/>
</dbReference>
<dbReference type="Proteomes" id="UP001598300">
    <property type="component" value="Unassembled WGS sequence"/>
</dbReference>
<dbReference type="NCBIfam" id="NF033679">
    <property type="entry name" value="DNRLRE_dom"/>
    <property type="match status" value="1"/>
</dbReference>
<name>A0ABW6E7C2_9ACTN</name>
<dbReference type="InterPro" id="IPR006558">
    <property type="entry name" value="LamG-like"/>
</dbReference>